<feature type="transmembrane region" description="Helical" evidence="2">
    <location>
        <begin position="20"/>
        <end position="41"/>
    </location>
</feature>
<keyword evidence="4" id="KW-1185">Reference proteome</keyword>
<organism evidence="3 4">
    <name type="scientific">Verticillium longisporum</name>
    <name type="common">Verticillium dahliae var. longisporum</name>
    <dbReference type="NCBI Taxonomy" id="100787"/>
    <lineage>
        <taxon>Eukaryota</taxon>
        <taxon>Fungi</taxon>
        <taxon>Dikarya</taxon>
        <taxon>Ascomycota</taxon>
        <taxon>Pezizomycotina</taxon>
        <taxon>Sordariomycetes</taxon>
        <taxon>Hypocreomycetidae</taxon>
        <taxon>Glomerellales</taxon>
        <taxon>Plectosphaerellaceae</taxon>
        <taxon>Verticillium</taxon>
    </lineage>
</organism>
<dbReference type="STRING" id="100787.A0A0G4MFU4"/>
<gene>
    <name evidence="3" type="ORF">BN1708_016177</name>
</gene>
<evidence type="ECO:0008006" key="5">
    <source>
        <dbReference type="Google" id="ProtNLM"/>
    </source>
</evidence>
<feature type="region of interest" description="Disordered" evidence="1">
    <location>
        <begin position="102"/>
        <end position="144"/>
    </location>
</feature>
<evidence type="ECO:0000256" key="2">
    <source>
        <dbReference type="SAM" id="Phobius"/>
    </source>
</evidence>
<keyword evidence="2" id="KW-0472">Membrane</keyword>
<reference evidence="3 4" key="1">
    <citation type="submission" date="2015-05" db="EMBL/GenBank/DDBJ databases">
        <authorList>
            <person name="Wang D.B."/>
            <person name="Wang M."/>
        </authorList>
    </citation>
    <scope>NUCLEOTIDE SEQUENCE [LARGE SCALE GENOMIC DNA]</scope>
    <source>
        <strain evidence="3">VL1</strain>
    </source>
</reference>
<evidence type="ECO:0000313" key="4">
    <source>
        <dbReference type="Proteomes" id="UP000044602"/>
    </source>
</evidence>
<evidence type="ECO:0000256" key="1">
    <source>
        <dbReference type="SAM" id="MobiDB-lite"/>
    </source>
</evidence>
<keyword evidence="2" id="KW-0812">Transmembrane</keyword>
<proteinExistence type="predicted"/>
<sequence>MSREDVSFGSAIDKFRVPFAMVIYGGLAFCYPAALMGYHIFLMARGETTREYINSHKFIKQERFRAFTQGSMLKNWFVVLCRPRPPTYYSFKAKYEPGDQRLADLRDRKSTKDRDAQGMELRNVPPATGFQGPAALRQEANTAA</sequence>
<dbReference type="EMBL" id="CVQH01022339">
    <property type="protein sequence ID" value="CRK32885.1"/>
    <property type="molecule type" value="Genomic_DNA"/>
</dbReference>
<accession>A0A0G4MFU4</accession>
<name>A0A0G4MFU4_VERLO</name>
<feature type="compositionally biased region" description="Basic and acidic residues" evidence="1">
    <location>
        <begin position="102"/>
        <end position="117"/>
    </location>
</feature>
<protein>
    <recommendedName>
        <fullName evidence="5">Protein S-acyltransferase</fullName>
    </recommendedName>
</protein>
<keyword evidence="2" id="KW-1133">Transmembrane helix</keyword>
<evidence type="ECO:0000313" key="3">
    <source>
        <dbReference type="EMBL" id="CRK32885.1"/>
    </source>
</evidence>
<dbReference type="AlphaFoldDB" id="A0A0G4MFU4"/>
<dbReference type="Proteomes" id="UP000044602">
    <property type="component" value="Unassembled WGS sequence"/>
</dbReference>